<evidence type="ECO:0000313" key="2">
    <source>
        <dbReference type="Proteomes" id="UP000324832"/>
    </source>
</evidence>
<dbReference type="AlphaFoldDB" id="A0A5E4R3K9"/>
<sequence>MRSATQSINTFHSVLSRDSSARSISAKAIILAMLGNLDKPFAKEQSQYFGMAEDLDVEALLEAPYNKSIS</sequence>
<reference evidence="1 2" key="1">
    <citation type="submission" date="2017-07" db="EMBL/GenBank/DDBJ databases">
        <authorList>
            <person name="Talla V."/>
            <person name="Backstrom N."/>
        </authorList>
    </citation>
    <scope>NUCLEOTIDE SEQUENCE [LARGE SCALE GENOMIC DNA]</scope>
</reference>
<dbReference type="EMBL" id="FZQP02006857">
    <property type="protein sequence ID" value="VVD04324.1"/>
    <property type="molecule type" value="Genomic_DNA"/>
</dbReference>
<protein>
    <submittedName>
        <fullName evidence="1">Uncharacterized protein</fullName>
    </submittedName>
</protein>
<accession>A0A5E4R3K9</accession>
<organism evidence="1 2">
    <name type="scientific">Leptidea sinapis</name>
    <dbReference type="NCBI Taxonomy" id="189913"/>
    <lineage>
        <taxon>Eukaryota</taxon>
        <taxon>Metazoa</taxon>
        <taxon>Ecdysozoa</taxon>
        <taxon>Arthropoda</taxon>
        <taxon>Hexapoda</taxon>
        <taxon>Insecta</taxon>
        <taxon>Pterygota</taxon>
        <taxon>Neoptera</taxon>
        <taxon>Endopterygota</taxon>
        <taxon>Lepidoptera</taxon>
        <taxon>Glossata</taxon>
        <taxon>Ditrysia</taxon>
        <taxon>Papilionoidea</taxon>
        <taxon>Pieridae</taxon>
        <taxon>Dismorphiinae</taxon>
        <taxon>Leptidea</taxon>
    </lineage>
</organism>
<gene>
    <name evidence="1" type="ORF">LSINAPIS_LOCUS14102</name>
</gene>
<keyword evidence="2" id="KW-1185">Reference proteome</keyword>
<evidence type="ECO:0000313" key="1">
    <source>
        <dbReference type="EMBL" id="VVD04324.1"/>
    </source>
</evidence>
<dbReference type="Proteomes" id="UP000324832">
    <property type="component" value="Unassembled WGS sequence"/>
</dbReference>
<name>A0A5E4R3K9_9NEOP</name>
<proteinExistence type="predicted"/>